<evidence type="ECO:0000256" key="5">
    <source>
        <dbReference type="ARBA" id="ARBA00022989"/>
    </source>
</evidence>
<evidence type="ECO:0000256" key="2">
    <source>
        <dbReference type="ARBA" id="ARBA00022448"/>
    </source>
</evidence>
<dbReference type="OrthoDB" id="9773404at2"/>
<proteinExistence type="predicted"/>
<keyword evidence="10" id="KW-1185">Reference proteome</keyword>
<organism evidence="9 10">
    <name type="scientific">Clostridium saccharoperbutylacetonicum N1-4(HMT)</name>
    <dbReference type="NCBI Taxonomy" id="931276"/>
    <lineage>
        <taxon>Bacteria</taxon>
        <taxon>Bacillati</taxon>
        <taxon>Bacillota</taxon>
        <taxon>Clostridia</taxon>
        <taxon>Eubacteriales</taxon>
        <taxon>Clostridiaceae</taxon>
        <taxon>Clostridium</taxon>
    </lineage>
</organism>
<dbReference type="InterPro" id="IPR011701">
    <property type="entry name" value="MFS"/>
</dbReference>
<dbReference type="Pfam" id="PF07690">
    <property type="entry name" value="MFS_1"/>
    <property type="match status" value="1"/>
</dbReference>
<name>M1MVY5_9CLOT</name>
<evidence type="ECO:0000256" key="3">
    <source>
        <dbReference type="ARBA" id="ARBA00022475"/>
    </source>
</evidence>
<dbReference type="PROSITE" id="PS50850">
    <property type="entry name" value="MFS"/>
    <property type="match status" value="1"/>
</dbReference>
<dbReference type="InterPro" id="IPR050382">
    <property type="entry name" value="MFS_Na/Anion_cotransporter"/>
</dbReference>
<dbReference type="STRING" id="36745.CLSAP_47750"/>
<evidence type="ECO:0000256" key="6">
    <source>
        <dbReference type="ARBA" id="ARBA00023136"/>
    </source>
</evidence>
<feature type="transmembrane region" description="Helical" evidence="7">
    <location>
        <begin position="62"/>
        <end position="81"/>
    </location>
</feature>
<protein>
    <submittedName>
        <fullName evidence="9">Sugar phosphate permease</fullName>
    </submittedName>
</protein>
<feature type="transmembrane region" description="Helical" evidence="7">
    <location>
        <begin position="407"/>
        <end position="428"/>
    </location>
</feature>
<dbReference type="PATRIC" id="fig|931276.5.peg.5046"/>
<keyword evidence="5 7" id="KW-1133">Transmembrane helix</keyword>
<feature type="domain" description="Major facilitator superfamily (MFS) profile" evidence="8">
    <location>
        <begin position="29"/>
        <end position="433"/>
    </location>
</feature>
<keyword evidence="2" id="KW-0813">Transport</keyword>
<keyword evidence="4 7" id="KW-0812">Transmembrane</keyword>
<dbReference type="GO" id="GO:0022857">
    <property type="term" value="F:transmembrane transporter activity"/>
    <property type="evidence" value="ECO:0007669"/>
    <property type="project" value="InterPro"/>
</dbReference>
<feature type="transmembrane region" description="Helical" evidence="7">
    <location>
        <begin position="102"/>
        <end position="122"/>
    </location>
</feature>
<feature type="transmembrane region" description="Helical" evidence="7">
    <location>
        <begin position="246"/>
        <end position="266"/>
    </location>
</feature>
<keyword evidence="3" id="KW-1003">Cell membrane</keyword>
<dbReference type="InterPro" id="IPR000849">
    <property type="entry name" value="Sugar_P_transporter"/>
</dbReference>
<feature type="transmembrane region" description="Helical" evidence="7">
    <location>
        <begin position="319"/>
        <end position="339"/>
    </location>
</feature>
<feature type="transmembrane region" description="Helical" evidence="7">
    <location>
        <begin position="25"/>
        <end position="42"/>
    </location>
</feature>
<feature type="transmembrane region" description="Helical" evidence="7">
    <location>
        <begin position="179"/>
        <end position="200"/>
    </location>
</feature>
<dbReference type="CDD" id="cd17319">
    <property type="entry name" value="MFS_ExuT_GudP_like"/>
    <property type="match status" value="1"/>
</dbReference>
<dbReference type="HOGENOM" id="CLU_001265_5_1_9"/>
<evidence type="ECO:0000313" key="10">
    <source>
        <dbReference type="Proteomes" id="UP000011728"/>
    </source>
</evidence>
<accession>M1MVY5</accession>
<dbReference type="EMBL" id="CP004121">
    <property type="protein sequence ID" value="AGF58756.1"/>
    <property type="molecule type" value="Genomic_DNA"/>
</dbReference>
<dbReference type="GO" id="GO:0005886">
    <property type="term" value="C:plasma membrane"/>
    <property type="evidence" value="ECO:0007669"/>
    <property type="project" value="UniProtKB-SubCell"/>
</dbReference>
<evidence type="ECO:0000313" key="9">
    <source>
        <dbReference type="EMBL" id="AGF58756.1"/>
    </source>
</evidence>
<evidence type="ECO:0000259" key="8">
    <source>
        <dbReference type="PROSITE" id="PS50850"/>
    </source>
</evidence>
<evidence type="ECO:0000256" key="7">
    <source>
        <dbReference type="SAM" id="Phobius"/>
    </source>
</evidence>
<sequence length="433" mass="46774">MNQIENSQNIAEAKEVNVPKKLNKLRWTFVILLLIGAIVNYLDRANLSVANTTIASEFGLSSTQMGLLLSAFLWPYAIANLPSGWLVDKFGPKKMFSWASGLWSTATILCSFATSYSIFYMARVFLGIAESPFFTAGLKVNQRWFSDEERGVPVSVINTGSQIANALAPPLLTLLMLTLGWKGMFVLIGVLGYVVLIVWAKLYRDPTSEETLTIKGALELAAEDKRAKSSEKQASWGELFKFKNTWFMIIGNFGIMFTIWVYLTWLPAYLVKARGFSLKEMGAVASLPYICGIVGVLLGGFISDRLIKKGVQNITARKVPIVGGAILAAASVAPLPFISSTVVSIVLLSLGYFASQLPSGVIWTLASDVAPSNQVASLGAIQNFGGFLGAALAPIVAGYIIDTTGNFNYVFLVGAGLLILGAISYGVFLKKAK</sequence>
<dbReference type="InterPro" id="IPR036259">
    <property type="entry name" value="MFS_trans_sf"/>
</dbReference>
<dbReference type="PANTHER" id="PTHR11662:SF399">
    <property type="entry name" value="FI19708P1-RELATED"/>
    <property type="match status" value="1"/>
</dbReference>
<dbReference type="PIRSF" id="PIRSF002808">
    <property type="entry name" value="Hexose_phosphate_transp"/>
    <property type="match status" value="1"/>
</dbReference>
<dbReference type="eggNOG" id="COG2271">
    <property type="taxonomic scope" value="Bacteria"/>
</dbReference>
<dbReference type="InterPro" id="IPR020846">
    <property type="entry name" value="MFS_dom"/>
</dbReference>
<dbReference type="RefSeq" id="WP_015395064.1">
    <property type="nucleotide sequence ID" value="NC_020291.1"/>
</dbReference>
<feature type="transmembrane region" description="Helical" evidence="7">
    <location>
        <begin position="286"/>
        <end position="307"/>
    </location>
</feature>
<dbReference type="SUPFAM" id="SSF103473">
    <property type="entry name" value="MFS general substrate transporter"/>
    <property type="match status" value="1"/>
</dbReference>
<dbReference type="AlphaFoldDB" id="M1MVY5"/>
<evidence type="ECO:0000256" key="1">
    <source>
        <dbReference type="ARBA" id="ARBA00004651"/>
    </source>
</evidence>
<dbReference type="PANTHER" id="PTHR11662">
    <property type="entry name" value="SOLUTE CARRIER FAMILY 17"/>
    <property type="match status" value="1"/>
</dbReference>
<evidence type="ECO:0000256" key="4">
    <source>
        <dbReference type="ARBA" id="ARBA00022692"/>
    </source>
</evidence>
<comment type="subcellular location">
    <subcellularLocation>
        <location evidence="1">Cell membrane</location>
        <topology evidence="1">Multi-pass membrane protein</topology>
    </subcellularLocation>
</comment>
<dbReference type="Proteomes" id="UP000011728">
    <property type="component" value="Chromosome"/>
</dbReference>
<dbReference type="KEGG" id="csr:Cspa_c50030"/>
<dbReference type="Gene3D" id="1.20.1250.20">
    <property type="entry name" value="MFS general substrate transporter like domains"/>
    <property type="match status" value="2"/>
</dbReference>
<reference evidence="9 10" key="1">
    <citation type="submission" date="2013-02" db="EMBL/GenBank/DDBJ databases">
        <title>Genome sequence of Clostridium saccharoperbutylacetonicum N1-4(HMT).</title>
        <authorList>
            <person name="Poehlein A."/>
            <person name="Daniel R."/>
        </authorList>
    </citation>
    <scope>NUCLEOTIDE SEQUENCE [LARGE SCALE GENOMIC DNA]</scope>
    <source>
        <strain evidence="10">N1-4(HMT)</strain>
    </source>
</reference>
<feature type="transmembrane region" description="Helical" evidence="7">
    <location>
        <begin position="378"/>
        <end position="401"/>
    </location>
</feature>
<gene>
    <name evidence="9" type="ORF">Cspa_c50030</name>
</gene>
<keyword evidence="6 7" id="KW-0472">Membrane</keyword>